<name>D3DGR6_HYDTT</name>
<reference evidence="1 2" key="1">
    <citation type="journal article" date="2010" name="J. Bacteriol.">
        <title>Complete genome sequence of the thermophilic, obligately chemolithoautotrophic hydrogen-oxidizing bacterium Hydrogenobacter thermophilus TK-6.</title>
        <authorList>
            <person name="Arai H."/>
            <person name="Kanbe H."/>
            <person name="Ishii M."/>
            <person name="Igarashi Y."/>
        </authorList>
    </citation>
    <scope>NUCLEOTIDE SEQUENCE [LARGE SCALE GENOMIC DNA]</scope>
    <source>
        <strain evidence="2">DSM 6534 / IAM 12695 / TK-6 [Tokyo]</strain>
    </source>
</reference>
<dbReference type="KEGG" id="hte:Hydth_0554"/>
<sequence length="232" mass="25117">MDFGLGLALGLGSTLLGGLLGGGDAPETSSYFIPKPQGYANLARYYQGILTKMLNDMLDIQAPIPGDNSTPIGDQPQPMPRITSSRLPQLRDNIKTAFDVLVSGTPYFDASQLKAWENLPTVDVLGMKIPVYGVGRARARMLNEALGLMANQLALDQQQKERYLKNVLTPIDVMNFLFQIPLSYSREAEFPISAGVVQYPSMSTTLGGLLSGFGQGLLQYTLMNNLLRGIGG</sequence>
<dbReference type="Proteomes" id="UP000002574">
    <property type="component" value="Chromosome"/>
</dbReference>
<gene>
    <name evidence="1" type="ordered locus">HTH_0556</name>
</gene>
<organism evidence="1 2">
    <name type="scientific">Hydrogenobacter thermophilus (strain DSM 6534 / IAM 12695 / TK-6)</name>
    <dbReference type="NCBI Taxonomy" id="608538"/>
    <lineage>
        <taxon>Bacteria</taxon>
        <taxon>Pseudomonadati</taxon>
        <taxon>Aquificota</taxon>
        <taxon>Aquificia</taxon>
        <taxon>Aquificales</taxon>
        <taxon>Aquificaceae</taxon>
        <taxon>Hydrogenobacter</taxon>
    </lineage>
</organism>
<dbReference type="AlphaFoldDB" id="D3DGR6"/>
<protein>
    <submittedName>
        <fullName evidence="1">Uncharacterized protein</fullName>
    </submittedName>
</protein>
<dbReference type="KEGG" id="hth:HTH_0556"/>
<keyword evidence="2" id="KW-1185">Reference proteome</keyword>
<evidence type="ECO:0000313" key="2">
    <source>
        <dbReference type="Proteomes" id="UP000002574"/>
    </source>
</evidence>
<dbReference type="EMBL" id="AP011112">
    <property type="protein sequence ID" value="BAI69018.1"/>
    <property type="molecule type" value="Genomic_DNA"/>
</dbReference>
<evidence type="ECO:0000313" key="1">
    <source>
        <dbReference type="EMBL" id="BAI69018.1"/>
    </source>
</evidence>
<proteinExistence type="predicted"/>
<dbReference type="STRING" id="608538.HTH_0556"/>
<accession>D3DGR6</accession>